<gene>
    <name evidence="1 3" type="ORF">BDZ99DRAFT_115998</name>
</gene>
<sequence>MKDSDMSSRSRVFATSELFELILLKLPMRDLLLASQISKTFHATITTSPALQYALFFRPINGSPPQADIPNLEINPLLDVTFPGFLSDAPEIPIEEWDLHFNRFPNPPEPYDSSSTALYLCSAWSLRPEAFARKEASWRRMLVCQPPVRRLTLINKFDGEGGTSVDEGSLDFEEGEGLRMHTLADYLYGNVAARPFFRPTFLTRTRWGEVEYDAAACKEQRRLTLWLKVNGYVSCIPQVEEKLDLYRSEGYEKVWIPVVEKLRPDTG</sequence>
<dbReference type="AlphaFoldDB" id="A0A6A6Y9K0"/>
<keyword evidence="2" id="KW-1185">Reference proteome</keyword>
<accession>A0A6A6Y9K0</accession>
<evidence type="ECO:0008006" key="4">
    <source>
        <dbReference type="Google" id="ProtNLM"/>
    </source>
</evidence>
<dbReference type="InterPro" id="IPR036047">
    <property type="entry name" value="F-box-like_dom_sf"/>
</dbReference>
<organism evidence="1">
    <name type="scientific">Mytilinidion resinicola</name>
    <dbReference type="NCBI Taxonomy" id="574789"/>
    <lineage>
        <taxon>Eukaryota</taxon>
        <taxon>Fungi</taxon>
        <taxon>Dikarya</taxon>
        <taxon>Ascomycota</taxon>
        <taxon>Pezizomycotina</taxon>
        <taxon>Dothideomycetes</taxon>
        <taxon>Pleosporomycetidae</taxon>
        <taxon>Mytilinidiales</taxon>
        <taxon>Mytilinidiaceae</taxon>
        <taxon>Mytilinidion</taxon>
    </lineage>
</organism>
<evidence type="ECO:0000313" key="1">
    <source>
        <dbReference type="EMBL" id="KAF2805238.1"/>
    </source>
</evidence>
<dbReference type="SUPFAM" id="SSF81383">
    <property type="entry name" value="F-box domain"/>
    <property type="match status" value="1"/>
</dbReference>
<dbReference type="Proteomes" id="UP000504636">
    <property type="component" value="Unplaced"/>
</dbReference>
<evidence type="ECO:0000313" key="2">
    <source>
        <dbReference type="Proteomes" id="UP000504636"/>
    </source>
</evidence>
<dbReference type="RefSeq" id="XP_033572202.1">
    <property type="nucleotide sequence ID" value="XM_033712470.1"/>
</dbReference>
<reference evidence="3" key="3">
    <citation type="submission" date="2025-04" db="UniProtKB">
        <authorList>
            <consortium name="RefSeq"/>
        </authorList>
    </citation>
    <scope>IDENTIFICATION</scope>
    <source>
        <strain evidence="3">CBS 304.34</strain>
    </source>
</reference>
<reference evidence="3" key="2">
    <citation type="submission" date="2020-04" db="EMBL/GenBank/DDBJ databases">
        <authorList>
            <consortium name="NCBI Genome Project"/>
        </authorList>
    </citation>
    <scope>NUCLEOTIDE SEQUENCE</scope>
    <source>
        <strain evidence="3">CBS 304.34</strain>
    </source>
</reference>
<evidence type="ECO:0000313" key="3">
    <source>
        <dbReference type="RefSeq" id="XP_033572202.1"/>
    </source>
</evidence>
<name>A0A6A6Y9K0_9PEZI</name>
<proteinExistence type="predicted"/>
<dbReference type="GeneID" id="54453363"/>
<reference evidence="1 3" key="1">
    <citation type="journal article" date="2020" name="Stud. Mycol.">
        <title>101 Dothideomycetes genomes: a test case for predicting lifestyles and emergence of pathogens.</title>
        <authorList>
            <person name="Haridas S."/>
            <person name="Albert R."/>
            <person name="Binder M."/>
            <person name="Bloem J."/>
            <person name="Labutti K."/>
            <person name="Salamov A."/>
            <person name="Andreopoulos B."/>
            <person name="Baker S."/>
            <person name="Barry K."/>
            <person name="Bills G."/>
            <person name="Bluhm B."/>
            <person name="Cannon C."/>
            <person name="Castanera R."/>
            <person name="Culley D."/>
            <person name="Daum C."/>
            <person name="Ezra D."/>
            <person name="Gonzalez J."/>
            <person name="Henrissat B."/>
            <person name="Kuo A."/>
            <person name="Liang C."/>
            <person name="Lipzen A."/>
            <person name="Lutzoni F."/>
            <person name="Magnuson J."/>
            <person name="Mondo S."/>
            <person name="Nolan M."/>
            <person name="Ohm R."/>
            <person name="Pangilinan J."/>
            <person name="Park H.-J."/>
            <person name="Ramirez L."/>
            <person name="Alfaro M."/>
            <person name="Sun H."/>
            <person name="Tritt A."/>
            <person name="Yoshinaga Y."/>
            <person name="Zwiers L.-H."/>
            <person name="Turgeon B."/>
            <person name="Goodwin S."/>
            <person name="Spatafora J."/>
            <person name="Crous P."/>
            <person name="Grigoriev I."/>
        </authorList>
    </citation>
    <scope>NUCLEOTIDE SEQUENCE</scope>
    <source>
        <strain evidence="1 3">CBS 304.34</strain>
    </source>
</reference>
<protein>
    <recommendedName>
        <fullName evidence="4">F-box domain-containing protein</fullName>
    </recommendedName>
</protein>
<dbReference type="OrthoDB" id="3800738at2759"/>
<dbReference type="EMBL" id="MU003710">
    <property type="protein sequence ID" value="KAF2805238.1"/>
    <property type="molecule type" value="Genomic_DNA"/>
</dbReference>